<keyword evidence="4" id="KW-0812">Transmembrane</keyword>
<feature type="transmembrane region" description="Helical" evidence="4">
    <location>
        <begin position="56"/>
        <end position="75"/>
    </location>
</feature>
<evidence type="ECO:0000313" key="6">
    <source>
        <dbReference type="Proteomes" id="UP000279422"/>
    </source>
</evidence>
<proteinExistence type="inferred from homology"/>
<evidence type="ECO:0000256" key="4">
    <source>
        <dbReference type="SAM" id="Phobius"/>
    </source>
</evidence>
<dbReference type="PANTHER" id="PTHR30061">
    <property type="entry name" value="MALTOSE-BINDING PERIPLASMIC PROTEIN"/>
    <property type="match status" value="1"/>
</dbReference>
<organism evidence="5 6">
    <name type="scientific">Aerophobetes bacterium</name>
    <dbReference type="NCBI Taxonomy" id="2030807"/>
    <lineage>
        <taxon>Bacteria</taxon>
        <taxon>Candidatus Aerophobota</taxon>
    </lineage>
</organism>
<keyword evidence="3" id="KW-0732">Signal</keyword>
<sequence>MILLKEVIRRKASPLPTLSNKLFCFTLVNKEHKVNYIFTIVNIILGRKKMKSKTKVVRVMLVSIFLGVMMVNVQAQGVTISVADFIGGAAEVEVFEYLEQQFQERNPGVKVERRYTPFAEYTDVLTTSIVGGSPPDVAMLYDFNAGKFIGMGAILALDDLIKRDYPNVAQWEADWAPGMLTRENGKIHMLCIRGGPRCVFYNVDRFRSVGLYYPARTWEEFVQDCKKLTRDINGDGRIDEYGIGLAATKQGEGMWDWFSVLTAWGGKLLNEDRTAAFNQSEAIESMQFYVDLLLKHKVVPPGVLQTPKHKEVEEFIAGLTSMTWYGPWFISTLKTRKPKFKWAVGLMPTHEGRMGSSVGPIWWGICKASKHHEEAWEFIKFMTGPEASRYMAKKLEYTPARLSVLNDPELQKMEHFRVFVEQAKLPGAYIIPMIPETPQLIDILVEAYQTAMSGRKTAKEALDKAAAKWNRLIAR</sequence>
<dbReference type="GO" id="GO:0055052">
    <property type="term" value="C:ATP-binding cassette (ABC) transporter complex, substrate-binding subunit-containing"/>
    <property type="evidence" value="ECO:0007669"/>
    <property type="project" value="TreeGrafter"/>
</dbReference>
<keyword evidence="4" id="KW-1133">Transmembrane helix</keyword>
<evidence type="ECO:0000256" key="1">
    <source>
        <dbReference type="ARBA" id="ARBA00008520"/>
    </source>
</evidence>
<dbReference type="AlphaFoldDB" id="A0A497E2J3"/>
<dbReference type="Gene3D" id="3.40.190.10">
    <property type="entry name" value="Periplasmic binding protein-like II"/>
    <property type="match status" value="2"/>
</dbReference>
<evidence type="ECO:0000313" key="5">
    <source>
        <dbReference type="EMBL" id="RLE07741.1"/>
    </source>
</evidence>
<dbReference type="GO" id="GO:1901982">
    <property type="term" value="F:maltose binding"/>
    <property type="evidence" value="ECO:0007669"/>
    <property type="project" value="TreeGrafter"/>
</dbReference>
<evidence type="ECO:0000256" key="2">
    <source>
        <dbReference type="ARBA" id="ARBA00022448"/>
    </source>
</evidence>
<keyword evidence="4" id="KW-0472">Membrane</keyword>
<keyword evidence="2" id="KW-0813">Transport</keyword>
<reference evidence="5 6" key="1">
    <citation type="submission" date="2018-06" db="EMBL/GenBank/DDBJ databases">
        <title>Extensive metabolic versatility and redundancy in microbially diverse, dynamic hydrothermal sediments.</title>
        <authorList>
            <person name="Dombrowski N."/>
            <person name="Teske A."/>
            <person name="Baker B.J."/>
        </authorList>
    </citation>
    <scope>NUCLEOTIDE SEQUENCE [LARGE SCALE GENOMIC DNA]</scope>
    <source>
        <strain evidence="5">B47_G16</strain>
    </source>
</reference>
<dbReference type="GO" id="GO:0042956">
    <property type="term" value="P:maltodextrin transmembrane transport"/>
    <property type="evidence" value="ECO:0007669"/>
    <property type="project" value="TreeGrafter"/>
</dbReference>
<dbReference type="GO" id="GO:0015768">
    <property type="term" value="P:maltose transport"/>
    <property type="evidence" value="ECO:0007669"/>
    <property type="project" value="TreeGrafter"/>
</dbReference>
<dbReference type="SUPFAM" id="SSF53850">
    <property type="entry name" value="Periplasmic binding protein-like II"/>
    <property type="match status" value="1"/>
</dbReference>
<protein>
    <recommendedName>
        <fullName evidence="7">Sugar ABC transporter substrate-binding protein</fullName>
    </recommendedName>
</protein>
<dbReference type="CDD" id="cd14748">
    <property type="entry name" value="PBP2_UgpB"/>
    <property type="match status" value="1"/>
</dbReference>
<dbReference type="PANTHER" id="PTHR30061:SF50">
    <property type="entry name" value="MALTOSE_MALTODEXTRIN-BINDING PERIPLASMIC PROTEIN"/>
    <property type="match status" value="1"/>
</dbReference>
<gene>
    <name evidence="5" type="ORF">DRJ00_07585</name>
</gene>
<evidence type="ECO:0000256" key="3">
    <source>
        <dbReference type="ARBA" id="ARBA00022729"/>
    </source>
</evidence>
<comment type="similarity">
    <text evidence="1">Belongs to the bacterial solute-binding protein 1 family.</text>
</comment>
<accession>A0A497E2J3</accession>
<dbReference type="EMBL" id="QMPZ01000144">
    <property type="protein sequence ID" value="RLE07741.1"/>
    <property type="molecule type" value="Genomic_DNA"/>
</dbReference>
<name>A0A497E2J3_UNCAE</name>
<dbReference type="Pfam" id="PF01547">
    <property type="entry name" value="SBP_bac_1"/>
    <property type="match status" value="1"/>
</dbReference>
<comment type="caution">
    <text evidence="5">The sequence shown here is derived from an EMBL/GenBank/DDBJ whole genome shotgun (WGS) entry which is preliminary data.</text>
</comment>
<evidence type="ECO:0008006" key="7">
    <source>
        <dbReference type="Google" id="ProtNLM"/>
    </source>
</evidence>
<dbReference type="InterPro" id="IPR006059">
    <property type="entry name" value="SBP"/>
</dbReference>
<dbReference type="Proteomes" id="UP000279422">
    <property type="component" value="Unassembled WGS sequence"/>
</dbReference>